<dbReference type="EC" id="6.2.1.3" evidence="5"/>
<keyword evidence="3" id="KW-0276">Fatty acid metabolism</keyword>
<dbReference type="AlphaFoldDB" id="A0A5J4NS30"/>
<dbReference type="PANTHER" id="PTHR43272">
    <property type="entry name" value="LONG-CHAIN-FATTY-ACID--COA LIGASE"/>
    <property type="match status" value="1"/>
</dbReference>
<protein>
    <recommendedName>
        <fullName evidence="5">long-chain-fatty-acid--CoA ligase</fullName>
        <ecNumber evidence="5">6.2.1.3</ecNumber>
    </recommendedName>
</protein>
<evidence type="ECO:0000256" key="4">
    <source>
        <dbReference type="ARBA" id="ARBA00022840"/>
    </source>
</evidence>
<sequence length="109" mass="11789">MGSKLLQPKMVSRPTDLASLCYTSGSTGIPKGVTISHEQLVSAVKSIINTLEGKFAHQATVHLCYLPLAHIMEQLLTPLSNRFYSLMHPPLCSLSTFICASLPSGWSTS</sequence>
<reference evidence="7 8" key="1">
    <citation type="journal article" date="2019" name="Gigascience">
        <title>Whole-genome sequence of the oriental lung fluke Paragonimus westermani.</title>
        <authorList>
            <person name="Oey H."/>
            <person name="Zakrzewski M."/>
            <person name="Narain K."/>
            <person name="Devi K.R."/>
            <person name="Agatsuma T."/>
            <person name="Nawaratna S."/>
            <person name="Gobert G.N."/>
            <person name="Jones M.K."/>
            <person name="Ragan M.A."/>
            <person name="McManus D.P."/>
            <person name="Krause L."/>
        </authorList>
    </citation>
    <scope>NUCLEOTIDE SEQUENCE [LARGE SCALE GENOMIC DNA]</scope>
    <source>
        <strain evidence="7 8">IND2009</strain>
    </source>
</reference>
<dbReference type="GO" id="GO:0005783">
    <property type="term" value="C:endoplasmic reticulum"/>
    <property type="evidence" value="ECO:0007669"/>
    <property type="project" value="TreeGrafter"/>
</dbReference>
<dbReference type="GO" id="GO:0004467">
    <property type="term" value="F:long-chain fatty acid-CoA ligase activity"/>
    <property type="evidence" value="ECO:0007669"/>
    <property type="project" value="UniProtKB-EC"/>
</dbReference>
<dbReference type="Proteomes" id="UP000324629">
    <property type="component" value="Unassembled WGS sequence"/>
</dbReference>
<proteinExistence type="predicted"/>
<accession>A0A5J4NS30</accession>
<evidence type="ECO:0000256" key="5">
    <source>
        <dbReference type="ARBA" id="ARBA00026121"/>
    </source>
</evidence>
<keyword evidence="4" id="KW-0067">ATP-binding</keyword>
<feature type="domain" description="AMP-dependent synthetase/ligase" evidence="6">
    <location>
        <begin position="12"/>
        <end position="80"/>
    </location>
</feature>
<dbReference type="InterPro" id="IPR020845">
    <property type="entry name" value="AMP-binding_CS"/>
</dbReference>
<dbReference type="Pfam" id="PF00501">
    <property type="entry name" value="AMP-binding"/>
    <property type="match status" value="1"/>
</dbReference>
<dbReference type="PANTHER" id="PTHR43272:SF33">
    <property type="entry name" value="AMP-BINDING DOMAIN-CONTAINING PROTEIN-RELATED"/>
    <property type="match status" value="1"/>
</dbReference>
<keyword evidence="3" id="KW-0443">Lipid metabolism</keyword>
<evidence type="ECO:0000256" key="1">
    <source>
        <dbReference type="ARBA" id="ARBA00022598"/>
    </source>
</evidence>
<dbReference type="SUPFAM" id="SSF56801">
    <property type="entry name" value="Acetyl-CoA synthetase-like"/>
    <property type="match status" value="1"/>
</dbReference>
<dbReference type="PROSITE" id="PS00455">
    <property type="entry name" value="AMP_BINDING"/>
    <property type="match status" value="1"/>
</dbReference>
<keyword evidence="8" id="KW-1185">Reference proteome</keyword>
<dbReference type="Gene3D" id="3.40.50.12780">
    <property type="entry name" value="N-terminal domain of ligase-like"/>
    <property type="match status" value="1"/>
</dbReference>
<organism evidence="7 8">
    <name type="scientific">Paragonimus westermani</name>
    <dbReference type="NCBI Taxonomy" id="34504"/>
    <lineage>
        <taxon>Eukaryota</taxon>
        <taxon>Metazoa</taxon>
        <taxon>Spiralia</taxon>
        <taxon>Lophotrochozoa</taxon>
        <taxon>Platyhelminthes</taxon>
        <taxon>Trematoda</taxon>
        <taxon>Digenea</taxon>
        <taxon>Plagiorchiida</taxon>
        <taxon>Troglotremata</taxon>
        <taxon>Troglotrematidae</taxon>
        <taxon>Paragonimus</taxon>
    </lineage>
</organism>
<gene>
    <name evidence="7" type="ORF">DEA37_0012857</name>
</gene>
<evidence type="ECO:0000259" key="6">
    <source>
        <dbReference type="Pfam" id="PF00501"/>
    </source>
</evidence>
<evidence type="ECO:0000256" key="3">
    <source>
        <dbReference type="ARBA" id="ARBA00022832"/>
    </source>
</evidence>
<evidence type="ECO:0000313" key="8">
    <source>
        <dbReference type="Proteomes" id="UP000324629"/>
    </source>
</evidence>
<name>A0A5J4NS30_9TREM</name>
<dbReference type="GO" id="GO:0016020">
    <property type="term" value="C:membrane"/>
    <property type="evidence" value="ECO:0007669"/>
    <property type="project" value="TreeGrafter"/>
</dbReference>
<comment type="caution">
    <text evidence="7">The sequence shown here is derived from an EMBL/GenBank/DDBJ whole genome shotgun (WGS) entry which is preliminary data.</text>
</comment>
<keyword evidence="2" id="KW-0547">Nucleotide-binding</keyword>
<dbReference type="InterPro" id="IPR042099">
    <property type="entry name" value="ANL_N_sf"/>
</dbReference>
<dbReference type="EMBL" id="QNGE01001129">
    <property type="protein sequence ID" value="KAA3678362.1"/>
    <property type="molecule type" value="Genomic_DNA"/>
</dbReference>
<keyword evidence="1" id="KW-0436">Ligase</keyword>
<dbReference type="GO" id="GO:0005524">
    <property type="term" value="F:ATP binding"/>
    <property type="evidence" value="ECO:0007669"/>
    <property type="project" value="UniProtKB-KW"/>
</dbReference>
<evidence type="ECO:0000313" key="7">
    <source>
        <dbReference type="EMBL" id="KAA3678362.1"/>
    </source>
</evidence>
<evidence type="ECO:0000256" key="2">
    <source>
        <dbReference type="ARBA" id="ARBA00022741"/>
    </source>
</evidence>
<dbReference type="InterPro" id="IPR000873">
    <property type="entry name" value="AMP-dep_synth/lig_dom"/>
</dbReference>